<feature type="transmembrane region" description="Helical" evidence="7">
    <location>
        <begin position="300"/>
        <end position="326"/>
    </location>
</feature>
<organism evidence="9 10">
    <name type="scientific">Candidatus Gallimonas intestinavium</name>
    <dbReference type="NCBI Taxonomy" id="2838603"/>
    <lineage>
        <taxon>Bacteria</taxon>
        <taxon>Bacillati</taxon>
        <taxon>Bacillota</taxon>
        <taxon>Clostridia</taxon>
        <taxon>Candidatus Gallimonas</taxon>
    </lineage>
</organism>
<evidence type="ECO:0000256" key="7">
    <source>
        <dbReference type="RuleBase" id="RU363032"/>
    </source>
</evidence>
<dbReference type="EMBL" id="DXBB01000066">
    <property type="protein sequence ID" value="HIZ72862.1"/>
    <property type="molecule type" value="Genomic_DNA"/>
</dbReference>
<reference evidence="9" key="1">
    <citation type="journal article" date="2021" name="PeerJ">
        <title>Extensive microbial diversity within the chicken gut microbiome revealed by metagenomics and culture.</title>
        <authorList>
            <person name="Gilroy R."/>
            <person name="Ravi A."/>
            <person name="Getino M."/>
            <person name="Pursley I."/>
            <person name="Horton D.L."/>
            <person name="Alikhan N.F."/>
            <person name="Baker D."/>
            <person name="Gharbi K."/>
            <person name="Hall N."/>
            <person name="Watson M."/>
            <person name="Adriaenssens E.M."/>
            <person name="Foster-Nyarko E."/>
            <person name="Jarju S."/>
            <person name="Secka A."/>
            <person name="Antonio M."/>
            <person name="Oren A."/>
            <person name="Chaudhuri R.R."/>
            <person name="La Ragione R."/>
            <person name="Hildebrand F."/>
            <person name="Pallen M.J."/>
        </authorList>
    </citation>
    <scope>NUCLEOTIDE SEQUENCE</scope>
    <source>
        <strain evidence="9">ChiW7-2402</strain>
    </source>
</reference>
<keyword evidence="4 7" id="KW-0812">Transmembrane</keyword>
<dbReference type="GO" id="GO:0055085">
    <property type="term" value="P:transmembrane transport"/>
    <property type="evidence" value="ECO:0007669"/>
    <property type="project" value="InterPro"/>
</dbReference>
<evidence type="ECO:0000256" key="4">
    <source>
        <dbReference type="ARBA" id="ARBA00022692"/>
    </source>
</evidence>
<evidence type="ECO:0000313" key="10">
    <source>
        <dbReference type="Proteomes" id="UP000824102"/>
    </source>
</evidence>
<comment type="similarity">
    <text evidence="7">Belongs to the binding-protein-dependent transport system permease family.</text>
</comment>
<feature type="transmembrane region" description="Helical" evidence="7">
    <location>
        <begin position="258"/>
        <end position="280"/>
    </location>
</feature>
<comment type="caution">
    <text evidence="9">The sequence shown here is derived from an EMBL/GenBank/DDBJ whole genome shotgun (WGS) entry which is preliminary data.</text>
</comment>
<dbReference type="PROSITE" id="PS50928">
    <property type="entry name" value="ABC_TM1"/>
    <property type="match status" value="1"/>
</dbReference>
<keyword evidence="5 7" id="KW-1133">Transmembrane helix</keyword>
<evidence type="ECO:0000256" key="5">
    <source>
        <dbReference type="ARBA" id="ARBA00022989"/>
    </source>
</evidence>
<evidence type="ECO:0000256" key="6">
    <source>
        <dbReference type="ARBA" id="ARBA00023136"/>
    </source>
</evidence>
<keyword evidence="3" id="KW-1003">Cell membrane</keyword>
<dbReference type="CDD" id="cd06261">
    <property type="entry name" value="TM_PBP2"/>
    <property type="match status" value="1"/>
</dbReference>
<evidence type="ECO:0000256" key="2">
    <source>
        <dbReference type="ARBA" id="ARBA00022448"/>
    </source>
</evidence>
<dbReference type="Proteomes" id="UP000824102">
    <property type="component" value="Unassembled WGS sequence"/>
</dbReference>
<keyword evidence="2 7" id="KW-0813">Transport</keyword>
<evidence type="ECO:0000256" key="3">
    <source>
        <dbReference type="ARBA" id="ARBA00022475"/>
    </source>
</evidence>
<dbReference type="InterPro" id="IPR035906">
    <property type="entry name" value="MetI-like_sf"/>
</dbReference>
<dbReference type="Gene3D" id="1.10.3720.10">
    <property type="entry name" value="MetI-like"/>
    <property type="match status" value="1"/>
</dbReference>
<proteinExistence type="inferred from homology"/>
<feature type="domain" description="ABC transmembrane type-1" evidence="8">
    <location>
        <begin position="114"/>
        <end position="319"/>
    </location>
</feature>
<keyword evidence="6 7" id="KW-0472">Membrane</keyword>
<feature type="transmembrane region" description="Helical" evidence="7">
    <location>
        <begin position="194"/>
        <end position="216"/>
    </location>
</feature>
<dbReference type="GO" id="GO:0005886">
    <property type="term" value="C:plasma membrane"/>
    <property type="evidence" value="ECO:0007669"/>
    <property type="project" value="UniProtKB-SubCell"/>
</dbReference>
<dbReference type="SUPFAM" id="SSF161098">
    <property type="entry name" value="MetI-like"/>
    <property type="match status" value="1"/>
</dbReference>
<evidence type="ECO:0000256" key="1">
    <source>
        <dbReference type="ARBA" id="ARBA00004651"/>
    </source>
</evidence>
<feature type="transmembrane region" description="Helical" evidence="7">
    <location>
        <begin position="153"/>
        <end position="174"/>
    </location>
</feature>
<comment type="subcellular location">
    <subcellularLocation>
        <location evidence="1 7">Cell membrane</location>
        <topology evidence="1 7">Multi-pass membrane protein</topology>
    </subcellularLocation>
</comment>
<accession>A0A9D2JZY8</accession>
<dbReference type="AlphaFoldDB" id="A0A9D2JZY8"/>
<evidence type="ECO:0000313" key="9">
    <source>
        <dbReference type="EMBL" id="HIZ72862.1"/>
    </source>
</evidence>
<dbReference type="Pfam" id="PF00528">
    <property type="entry name" value="BPD_transp_1"/>
    <property type="match status" value="1"/>
</dbReference>
<reference evidence="9" key="2">
    <citation type="submission" date="2021-04" db="EMBL/GenBank/DDBJ databases">
        <authorList>
            <person name="Gilroy R."/>
        </authorList>
    </citation>
    <scope>NUCLEOTIDE SEQUENCE</scope>
    <source>
        <strain evidence="9">ChiW7-2402</strain>
    </source>
</reference>
<dbReference type="PANTHER" id="PTHR30465">
    <property type="entry name" value="INNER MEMBRANE ABC TRANSPORTER"/>
    <property type="match status" value="1"/>
</dbReference>
<dbReference type="PANTHER" id="PTHR30465:SF0">
    <property type="entry name" value="OLIGOPEPTIDE TRANSPORT SYSTEM PERMEASE PROTEIN APPB"/>
    <property type="match status" value="1"/>
</dbReference>
<feature type="transmembrane region" description="Helical" evidence="7">
    <location>
        <begin position="12"/>
        <end position="32"/>
    </location>
</feature>
<protein>
    <submittedName>
        <fullName evidence="9">ABC transporter permease</fullName>
    </submittedName>
</protein>
<dbReference type="InterPro" id="IPR000515">
    <property type="entry name" value="MetI-like"/>
</dbReference>
<gene>
    <name evidence="9" type="ORF">H9964_04715</name>
</gene>
<sequence length="335" mass="38046">MYMFKYVLKRLGLMLMTFCIIMLMCFVLIKLLPIVVTVQIGQDANIIYGQLEARGYICNVVYDSATQLWSYDTVPILKQLGFYLQRIFQGDFGIGVSMAEYRNQPVWDIFMEKMPPTVLINVYSTLIGVPIGLGLGIFAALKKNKWQDQVISVFIILLISVPSIVLGLIVQYVFCFKLQWFPLTMNSGFNYFTWPMFRSMLPAVFSLCLGSIAGYARFTRAELTEVLTSEFMLLARTKGLTRGQATLRHALRNAMVPIFPMILSEFVLVLSGSLVIERMFSIPGVGRLYLDSITYQDYDFFMLLSGFYTLVGLLAGIVTDISYGFIDPRIRMGAR</sequence>
<evidence type="ECO:0000259" key="8">
    <source>
        <dbReference type="PROSITE" id="PS50928"/>
    </source>
</evidence>
<feature type="transmembrane region" description="Helical" evidence="7">
    <location>
        <begin position="120"/>
        <end position="141"/>
    </location>
</feature>
<name>A0A9D2JZY8_9FIRM</name>